<gene>
    <name evidence="1" type="ORF">IQ266_03180</name>
</gene>
<evidence type="ECO:0000313" key="1">
    <source>
        <dbReference type="EMBL" id="MBE9028761.1"/>
    </source>
</evidence>
<name>A0A928VHL2_9CYAN</name>
<protein>
    <submittedName>
        <fullName evidence="1">Late competence development ComFB family protein</fullName>
    </submittedName>
</protein>
<organism evidence="1 2">
    <name type="scientific">Romeriopsis navalis LEGE 11480</name>
    <dbReference type="NCBI Taxonomy" id="2777977"/>
    <lineage>
        <taxon>Bacteria</taxon>
        <taxon>Bacillati</taxon>
        <taxon>Cyanobacteriota</taxon>
        <taxon>Cyanophyceae</taxon>
        <taxon>Leptolyngbyales</taxon>
        <taxon>Leptolyngbyaceae</taxon>
        <taxon>Romeriopsis</taxon>
        <taxon>Romeriopsis navalis</taxon>
    </lineage>
</organism>
<dbReference type="Proteomes" id="UP000625316">
    <property type="component" value="Unassembled WGS sequence"/>
</dbReference>
<dbReference type="RefSeq" id="WP_264323586.1">
    <property type="nucleotide sequence ID" value="NZ_JADEXQ010000007.1"/>
</dbReference>
<sequence>MDSTTFRLNLAKTYINAMEMLVEEEVDRRIEQLSDTHRAYLNRMEIIAFALNQLPSLYATGEKGLNFQLQQGRTQHGTKIQKAVQQSLSAVLRDPILNYQPLKLQTPAGLREVLKRIRVLLHNEQIDWDTLPDILEALVRDTPRGEQIAAVNASVAPTQQRTHTPDFSDDFDQDVTVGVVGVPDPSITANSDKPWKRVRGKLGASGGYAGSPTAWNDARYWK</sequence>
<dbReference type="AlphaFoldDB" id="A0A928VHL2"/>
<comment type="caution">
    <text evidence="1">The sequence shown here is derived from an EMBL/GenBank/DDBJ whole genome shotgun (WGS) entry which is preliminary data.</text>
</comment>
<reference evidence="1" key="1">
    <citation type="submission" date="2020-10" db="EMBL/GenBank/DDBJ databases">
        <authorList>
            <person name="Castelo-Branco R."/>
            <person name="Eusebio N."/>
            <person name="Adriana R."/>
            <person name="Vieira A."/>
            <person name="Brugerolle De Fraissinette N."/>
            <person name="Rezende De Castro R."/>
            <person name="Schneider M.P."/>
            <person name="Vasconcelos V."/>
            <person name="Leao P.N."/>
        </authorList>
    </citation>
    <scope>NUCLEOTIDE SEQUENCE</scope>
    <source>
        <strain evidence="1">LEGE 11480</strain>
    </source>
</reference>
<dbReference type="InterPro" id="IPR019657">
    <property type="entry name" value="ComFB"/>
</dbReference>
<dbReference type="EMBL" id="JADEXQ010000007">
    <property type="protein sequence ID" value="MBE9028761.1"/>
    <property type="molecule type" value="Genomic_DNA"/>
</dbReference>
<keyword evidence="2" id="KW-1185">Reference proteome</keyword>
<accession>A0A928VHL2</accession>
<evidence type="ECO:0000313" key="2">
    <source>
        <dbReference type="Proteomes" id="UP000625316"/>
    </source>
</evidence>
<dbReference type="Pfam" id="PF10719">
    <property type="entry name" value="ComFB"/>
    <property type="match status" value="1"/>
</dbReference>
<proteinExistence type="predicted"/>